<reference evidence="1 2" key="1">
    <citation type="submission" date="2019-03" db="EMBL/GenBank/DDBJ databases">
        <title>The genome sequence of a newly discovered highly antifungal drug resistant Aspergillus species, Aspergillus tanneri NIH 1004.</title>
        <authorList>
            <person name="Mounaud S."/>
            <person name="Singh I."/>
            <person name="Joardar V."/>
            <person name="Pakala S."/>
            <person name="Pakala S."/>
            <person name="Venepally P."/>
            <person name="Hoover J."/>
            <person name="Nierman W."/>
            <person name="Chung J."/>
            <person name="Losada L."/>
        </authorList>
    </citation>
    <scope>NUCLEOTIDE SEQUENCE [LARGE SCALE GENOMIC DNA]</scope>
    <source>
        <strain evidence="1 2">NIH1004</strain>
    </source>
</reference>
<accession>A0A4S3IZ35</accession>
<keyword evidence="2" id="KW-1185">Reference proteome</keyword>
<dbReference type="EMBL" id="SOSA01001092">
    <property type="protein sequence ID" value="THC87663.1"/>
    <property type="molecule type" value="Genomic_DNA"/>
</dbReference>
<evidence type="ECO:0000313" key="1">
    <source>
        <dbReference type="EMBL" id="THC87663.1"/>
    </source>
</evidence>
<comment type="caution">
    <text evidence="1">The sequence shown here is derived from an EMBL/GenBank/DDBJ whole genome shotgun (WGS) entry which is preliminary data.</text>
</comment>
<name>A0A4S3IZ35_9EURO</name>
<dbReference type="AlphaFoldDB" id="A0A4S3IZ35"/>
<dbReference type="VEuPathDB" id="FungiDB:EYZ11_012896"/>
<proteinExistence type="predicted"/>
<sequence>MSFWVGDFLEINTIGVEVAFIQVTNLAGTDPVWSRGYGIFGELDIHKIPGMASPLRVAYKITKYTHIYQLAMRLTSSAWESVFGIRNLTITDVNFLAYFSSKSIKESLNFSVSACMMFGDAQLDLTGHYSKAETYLEASVGNLSWSEIVKFYSQLTGASVDDQLESNDINFENMYLKLSTKGVVIEGKVSFNGHTSVEGYLELGQGGISIGGGMDDFLIDGTGVEIKSARIDIFVASRESTRASRFSIQGNVSFSEVTVMVAFMTEGKKTNSTPNITSEQEWALFGRYEGNLRLKDVSSHPIKGGLSDLGLKNINCSIWRDS</sequence>
<protein>
    <submittedName>
        <fullName evidence="1">Uncharacterized protein</fullName>
    </submittedName>
</protein>
<organism evidence="1 2">
    <name type="scientific">Aspergillus tanneri</name>
    <dbReference type="NCBI Taxonomy" id="1220188"/>
    <lineage>
        <taxon>Eukaryota</taxon>
        <taxon>Fungi</taxon>
        <taxon>Dikarya</taxon>
        <taxon>Ascomycota</taxon>
        <taxon>Pezizomycotina</taxon>
        <taxon>Eurotiomycetes</taxon>
        <taxon>Eurotiomycetidae</taxon>
        <taxon>Eurotiales</taxon>
        <taxon>Aspergillaceae</taxon>
        <taxon>Aspergillus</taxon>
        <taxon>Aspergillus subgen. Circumdati</taxon>
    </lineage>
</organism>
<evidence type="ECO:0000313" key="2">
    <source>
        <dbReference type="Proteomes" id="UP000308092"/>
    </source>
</evidence>
<gene>
    <name evidence="1" type="ORF">EYZ11_012896</name>
</gene>
<dbReference type="Proteomes" id="UP000308092">
    <property type="component" value="Unassembled WGS sequence"/>
</dbReference>
<dbReference type="STRING" id="1220188.A0A4S3IZ35"/>